<proteinExistence type="predicted"/>
<name>A0A2P0QGP4_PSESF</name>
<protein>
    <submittedName>
        <fullName evidence="1">Uncharacterized protein</fullName>
    </submittedName>
</protein>
<dbReference type="EMBL" id="KX009066">
    <property type="protein sequence ID" value="ARO45582.1"/>
    <property type="molecule type" value="Genomic_DNA"/>
</dbReference>
<sequence>MLLVETILISVVLHQQAAPSELFTPRIKKTPFTWISW</sequence>
<reference evidence="1" key="1">
    <citation type="submission" date="2016-03" db="EMBL/GenBank/DDBJ databases">
        <title>The evolution of Pseudomonas syringae pv. actinidiae in New Zealand.</title>
        <authorList>
            <person name="Taiaroa G."/>
            <person name="Poulter R.T.M."/>
            <person name="Lamont I."/>
            <person name="Stockwell P."/>
            <person name="Butler M.I."/>
        </authorList>
    </citation>
    <scope>NUCLEOTIDE SEQUENCE</scope>
    <source>
        <strain evidence="1">SR121</strain>
    </source>
</reference>
<dbReference type="AlphaFoldDB" id="A0A2P0QGP4"/>
<evidence type="ECO:0000313" key="1">
    <source>
        <dbReference type="EMBL" id="ARO45582.1"/>
    </source>
</evidence>
<organism evidence="1">
    <name type="scientific">Pseudomonas syringae pv. actinidiae</name>
    <dbReference type="NCBI Taxonomy" id="103796"/>
    <lineage>
        <taxon>Bacteria</taxon>
        <taxon>Pseudomonadati</taxon>
        <taxon>Pseudomonadota</taxon>
        <taxon>Gammaproteobacteria</taxon>
        <taxon>Pseudomonadales</taxon>
        <taxon>Pseudomonadaceae</taxon>
        <taxon>Pseudomonas</taxon>
        <taxon>Pseudomonas syringae</taxon>
    </lineage>
</organism>
<accession>A0A2P0QGP4</accession>